<dbReference type="EMBL" id="AE017171">
    <property type="protein sequence ID" value="AAQ17147.1"/>
    <property type="molecule type" value="Genomic_DNA"/>
</dbReference>
<proteinExistence type="predicted"/>
<accession>Q7WU35</accession>
<gene>
    <name evidence="1" type="ORF">VRA0024</name>
</gene>
<keyword evidence="1" id="KW-0614">Plasmid</keyword>
<evidence type="ECO:0000313" key="1">
    <source>
        <dbReference type="EMBL" id="AAQ17147.1"/>
    </source>
</evidence>
<name>Q7WU35_STAAU</name>
<protein>
    <submittedName>
        <fullName evidence="1">Uncharacterized protein</fullName>
    </submittedName>
</protein>
<dbReference type="AlphaFoldDB" id="Q7WU35"/>
<organism evidence="1">
    <name type="scientific">Staphylococcus aureus</name>
    <dbReference type="NCBI Taxonomy" id="1280"/>
    <lineage>
        <taxon>Bacteria</taxon>
        <taxon>Bacillati</taxon>
        <taxon>Bacillota</taxon>
        <taxon>Bacilli</taxon>
        <taxon>Bacillales</taxon>
        <taxon>Staphylococcaceae</taxon>
        <taxon>Staphylococcus</taxon>
    </lineage>
</organism>
<reference evidence="1" key="1">
    <citation type="journal article" date="2003" name="Science">
        <title>Genetic analysis of a high-level vancomycin-resistant isolate of Staphylococcus aureus.</title>
        <authorList>
            <person name="Weigel L.M."/>
            <person name="Clewell D.B."/>
            <person name="Gill S.R."/>
            <person name="Clark N.C."/>
            <person name="McDougal L.K."/>
            <person name="Flannagan S.E."/>
            <person name="Kolonay J.F."/>
            <person name="Shetty J."/>
            <person name="Killgore G.E."/>
            <person name="Tenover F.C."/>
        </authorList>
    </citation>
    <scope>NUCLEOTIDE SEQUENCE [LARGE SCALE GENOMIC DNA]</scope>
    <source>
        <plasmid evidence="1">pLW043</plasmid>
    </source>
</reference>
<reference evidence="1" key="2">
    <citation type="submission" date="2003-07" db="EMBL/GenBank/DDBJ databases">
        <authorList>
            <person name="Gill S."/>
            <person name="Kolonay J."/>
            <person name="Shetty J."/>
            <person name="Tenover F."/>
            <person name="Weigel L."/>
        </authorList>
    </citation>
    <scope>NUCLEOTIDE SEQUENCE</scope>
    <source>
        <plasmid evidence="1">pLW043</plasmid>
    </source>
</reference>
<geneLocation type="plasmid" evidence="1">
    <name>pLW043</name>
</geneLocation>
<sequence length="20" mass="2467">MHVTGQCLKNRHWFLEKIIL</sequence>